<gene>
    <name evidence="1" type="ORF">T4D_5947</name>
</gene>
<protein>
    <submittedName>
        <fullName evidence="1">Uncharacterized protein</fullName>
    </submittedName>
</protein>
<keyword evidence="2" id="KW-1185">Reference proteome</keyword>
<proteinExistence type="predicted"/>
<dbReference type="Proteomes" id="UP000054995">
    <property type="component" value="Unassembled WGS sequence"/>
</dbReference>
<dbReference type="EMBL" id="JYDT01000173">
    <property type="protein sequence ID" value="KRY82466.1"/>
    <property type="molecule type" value="Genomic_DNA"/>
</dbReference>
<evidence type="ECO:0000313" key="2">
    <source>
        <dbReference type="Proteomes" id="UP000054995"/>
    </source>
</evidence>
<name>A0A0V1F9M1_TRIPS</name>
<sequence length="71" mass="7541">MAAAAAPPSLSLSLAQSELVVHKFCALFFFFSSKHVCLSLLTDTSAYKQTTLHVNDGTGHMQALAGTNVRS</sequence>
<comment type="caution">
    <text evidence="1">The sequence shown here is derived from an EMBL/GenBank/DDBJ whole genome shotgun (WGS) entry which is preliminary data.</text>
</comment>
<reference evidence="1 2" key="1">
    <citation type="submission" date="2015-01" db="EMBL/GenBank/DDBJ databases">
        <title>Evolution of Trichinella species and genotypes.</title>
        <authorList>
            <person name="Korhonen P.K."/>
            <person name="Edoardo P."/>
            <person name="Giuseppe L.R."/>
            <person name="Gasser R.B."/>
        </authorList>
    </citation>
    <scope>NUCLEOTIDE SEQUENCE [LARGE SCALE GENOMIC DNA]</scope>
    <source>
        <strain evidence="1">ISS470</strain>
    </source>
</reference>
<organism evidence="1 2">
    <name type="scientific">Trichinella pseudospiralis</name>
    <name type="common">Parasitic roundworm</name>
    <dbReference type="NCBI Taxonomy" id="6337"/>
    <lineage>
        <taxon>Eukaryota</taxon>
        <taxon>Metazoa</taxon>
        <taxon>Ecdysozoa</taxon>
        <taxon>Nematoda</taxon>
        <taxon>Enoplea</taxon>
        <taxon>Dorylaimia</taxon>
        <taxon>Trichinellida</taxon>
        <taxon>Trichinellidae</taxon>
        <taxon>Trichinella</taxon>
    </lineage>
</organism>
<dbReference type="AlphaFoldDB" id="A0A0V1F9M1"/>
<evidence type="ECO:0000313" key="1">
    <source>
        <dbReference type="EMBL" id="KRY82466.1"/>
    </source>
</evidence>
<accession>A0A0V1F9M1</accession>